<comment type="caution">
    <text evidence="1">The sequence shown here is derived from an EMBL/GenBank/DDBJ whole genome shotgun (WGS) entry which is preliminary data.</text>
</comment>
<sequence>MFVLARPYSRSLFAQAKFIGATGNRRIHDIQISPDIKVRQLS</sequence>
<keyword evidence="2" id="KW-1185">Reference proteome</keyword>
<evidence type="ECO:0000313" key="2">
    <source>
        <dbReference type="Proteomes" id="UP000003179"/>
    </source>
</evidence>
<protein>
    <submittedName>
        <fullName evidence="1">Uncharacterized protein</fullName>
    </submittedName>
</protein>
<reference evidence="1" key="1">
    <citation type="submission" date="2010-08" db="EMBL/GenBank/DDBJ databases">
        <authorList>
            <person name="Weinstock G."/>
            <person name="Sodergren E."/>
            <person name="Clifton S."/>
            <person name="Fulton L."/>
            <person name="Fulton B."/>
            <person name="Courtney L."/>
            <person name="Fronick C."/>
            <person name="Harrison M."/>
            <person name="Strong C."/>
            <person name="Farmer C."/>
            <person name="Delahaunty K."/>
            <person name="Markovic C."/>
            <person name="Hall O."/>
            <person name="Minx P."/>
            <person name="Tomlinson C."/>
            <person name="Mitreva M."/>
            <person name="Hou S."/>
            <person name="Chen J."/>
            <person name="Wollam A."/>
            <person name="Pepin K.H."/>
            <person name="Johnson M."/>
            <person name="Bhonagiri V."/>
            <person name="Zhang X."/>
            <person name="Suruliraj S."/>
            <person name="Warren W."/>
            <person name="Chinwalla A."/>
            <person name="Mardis E.R."/>
            <person name="Wilson R.K."/>
        </authorList>
    </citation>
    <scope>NUCLEOTIDE SEQUENCE [LARGE SCALE GENOMIC DNA]</scope>
    <source>
        <strain evidence="1">HL044PA1</strain>
    </source>
</reference>
<evidence type="ECO:0000313" key="1">
    <source>
        <dbReference type="EMBL" id="EFS91711.1"/>
    </source>
</evidence>
<name>A0ABN0C3C8_9ACTN</name>
<accession>A0ABN0C3C8</accession>
<organism evidence="1 2">
    <name type="scientific">Cutibacterium modestum HL044PA1</name>
    <dbReference type="NCBI Taxonomy" id="765109"/>
    <lineage>
        <taxon>Bacteria</taxon>
        <taxon>Bacillati</taxon>
        <taxon>Actinomycetota</taxon>
        <taxon>Actinomycetes</taxon>
        <taxon>Propionibacteriales</taxon>
        <taxon>Propionibacteriaceae</taxon>
        <taxon>Cutibacterium</taxon>
        <taxon>Cutibacterium modestum</taxon>
    </lineage>
</organism>
<gene>
    <name evidence="1" type="ORF">HMPREF9607_02221</name>
</gene>
<proteinExistence type="predicted"/>
<dbReference type="Proteomes" id="UP000003179">
    <property type="component" value="Unassembled WGS sequence"/>
</dbReference>
<dbReference type="EMBL" id="ADZU01000034">
    <property type="protein sequence ID" value="EFS91711.1"/>
    <property type="molecule type" value="Genomic_DNA"/>
</dbReference>